<evidence type="ECO:0000256" key="3">
    <source>
        <dbReference type="ARBA" id="ARBA00022729"/>
    </source>
</evidence>
<name>A0AAV2MFM1_KNICA</name>
<keyword evidence="2 7" id="KW-0812">Transmembrane</keyword>
<keyword evidence="5 7" id="KW-0472">Membrane</keyword>
<proteinExistence type="predicted"/>
<evidence type="ECO:0000256" key="2">
    <source>
        <dbReference type="ARBA" id="ARBA00022692"/>
    </source>
</evidence>
<keyword evidence="3" id="KW-0732">Signal</keyword>
<dbReference type="EMBL" id="OZ035829">
    <property type="protein sequence ID" value="CAL1612069.1"/>
    <property type="molecule type" value="Genomic_DNA"/>
</dbReference>
<gene>
    <name evidence="8" type="ORF">KC01_LOCUS38436</name>
</gene>
<dbReference type="PANTHER" id="PTHR23037">
    <property type="entry name" value="CYTOKINE RECEPTOR"/>
    <property type="match status" value="1"/>
</dbReference>
<keyword evidence="9" id="KW-1185">Reference proteome</keyword>
<dbReference type="AlphaFoldDB" id="A0AAV2MFM1"/>
<dbReference type="SUPFAM" id="SSF49265">
    <property type="entry name" value="Fibronectin type III"/>
    <property type="match status" value="1"/>
</dbReference>
<dbReference type="InterPro" id="IPR013783">
    <property type="entry name" value="Ig-like_fold"/>
</dbReference>
<comment type="subcellular location">
    <subcellularLocation>
        <location evidence="1">Membrane</location>
        <topology evidence="1">Single-pass membrane protein</topology>
    </subcellularLocation>
</comment>
<keyword evidence="6" id="KW-0675">Receptor</keyword>
<organism evidence="8 9">
    <name type="scientific">Knipowitschia caucasica</name>
    <name type="common">Caucasian dwarf goby</name>
    <name type="synonym">Pomatoschistus caucasicus</name>
    <dbReference type="NCBI Taxonomy" id="637954"/>
    <lineage>
        <taxon>Eukaryota</taxon>
        <taxon>Metazoa</taxon>
        <taxon>Chordata</taxon>
        <taxon>Craniata</taxon>
        <taxon>Vertebrata</taxon>
        <taxon>Euteleostomi</taxon>
        <taxon>Actinopterygii</taxon>
        <taxon>Neopterygii</taxon>
        <taxon>Teleostei</taxon>
        <taxon>Neoteleostei</taxon>
        <taxon>Acanthomorphata</taxon>
        <taxon>Gobiaria</taxon>
        <taxon>Gobiiformes</taxon>
        <taxon>Gobioidei</taxon>
        <taxon>Gobiidae</taxon>
        <taxon>Gobiinae</taxon>
        <taxon>Knipowitschia</taxon>
    </lineage>
</organism>
<evidence type="ECO:0000313" key="8">
    <source>
        <dbReference type="EMBL" id="CAL1612069.1"/>
    </source>
</evidence>
<evidence type="ECO:0000313" key="9">
    <source>
        <dbReference type="Proteomes" id="UP001497482"/>
    </source>
</evidence>
<dbReference type="Gene3D" id="2.60.40.10">
    <property type="entry name" value="Immunoglobulins"/>
    <property type="match status" value="1"/>
</dbReference>
<reference evidence="8 9" key="1">
    <citation type="submission" date="2024-04" db="EMBL/GenBank/DDBJ databases">
        <authorList>
            <person name="Waldvogel A.-M."/>
            <person name="Schoenle A."/>
        </authorList>
    </citation>
    <scope>NUCLEOTIDE SEQUENCE [LARGE SCALE GENOMIC DNA]</scope>
</reference>
<evidence type="ECO:0000256" key="4">
    <source>
        <dbReference type="ARBA" id="ARBA00022989"/>
    </source>
</evidence>
<accession>A0AAV2MFM1</accession>
<dbReference type="PANTHER" id="PTHR23037:SF7">
    <property type="entry name" value="INTERLEUKIN-21 RECEPTOR"/>
    <property type="match status" value="1"/>
</dbReference>
<dbReference type="InterPro" id="IPR036116">
    <property type="entry name" value="FN3_sf"/>
</dbReference>
<evidence type="ECO:0000256" key="7">
    <source>
        <dbReference type="SAM" id="Phobius"/>
    </source>
</evidence>
<dbReference type="Proteomes" id="UP001497482">
    <property type="component" value="Chromosome 7"/>
</dbReference>
<evidence type="ECO:0000256" key="5">
    <source>
        <dbReference type="ARBA" id="ARBA00023136"/>
    </source>
</evidence>
<dbReference type="GO" id="GO:0009897">
    <property type="term" value="C:external side of plasma membrane"/>
    <property type="evidence" value="ECO:0007669"/>
    <property type="project" value="TreeGrafter"/>
</dbReference>
<sequence>MERPTWFLCELVQSRGETICAHLLPEECVSTEAFLSIELQQNLSTVHVQDMFEPSQCIRPRSPLAPVLVAAAELWNITWTSGYEHSLLSEALEFELLLQNTADLCSSDSCKSHVLSCQSPHVLVEASKLEPESLLCARVRSRPSHQDYSGVWSHWSPQTCRTSHRTGQSGQLVIGALCVLLLMVLSVSTVRFWMKIKTPVPSPAPFFKPLFCQYDGRLKEWISAPCSSVLDLDMFPTTFVMVECFQKDPEPPEVPGPVFSLELPCADSSYVGVEDLPSPTLLSRMCPGSGSSYIQLPLSNYAD</sequence>
<protein>
    <submittedName>
        <fullName evidence="8">Uncharacterized protein</fullName>
    </submittedName>
</protein>
<evidence type="ECO:0000256" key="1">
    <source>
        <dbReference type="ARBA" id="ARBA00004167"/>
    </source>
</evidence>
<keyword evidence="4 7" id="KW-1133">Transmembrane helix</keyword>
<dbReference type="GO" id="GO:0004896">
    <property type="term" value="F:cytokine receptor activity"/>
    <property type="evidence" value="ECO:0007669"/>
    <property type="project" value="TreeGrafter"/>
</dbReference>
<feature type="transmembrane region" description="Helical" evidence="7">
    <location>
        <begin position="172"/>
        <end position="193"/>
    </location>
</feature>
<evidence type="ECO:0000256" key="6">
    <source>
        <dbReference type="ARBA" id="ARBA00023170"/>
    </source>
</evidence>